<dbReference type="Proteomes" id="UP000271162">
    <property type="component" value="Unassembled WGS sequence"/>
</dbReference>
<organism evidence="4">
    <name type="scientific">Nippostrongylus brasiliensis</name>
    <name type="common">Rat hookworm</name>
    <dbReference type="NCBI Taxonomy" id="27835"/>
    <lineage>
        <taxon>Eukaryota</taxon>
        <taxon>Metazoa</taxon>
        <taxon>Ecdysozoa</taxon>
        <taxon>Nematoda</taxon>
        <taxon>Chromadorea</taxon>
        <taxon>Rhabditida</taxon>
        <taxon>Rhabditina</taxon>
        <taxon>Rhabditomorpha</taxon>
        <taxon>Strongyloidea</taxon>
        <taxon>Heligmosomidae</taxon>
        <taxon>Nippostrongylus</taxon>
    </lineage>
</organism>
<accession>A0A0N4YKF5</accession>
<dbReference type="EMBL" id="UYSL01022810">
    <property type="protein sequence ID" value="VDL81177.1"/>
    <property type="molecule type" value="Genomic_DNA"/>
</dbReference>
<feature type="region of interest" description="Disordered" evidence="1">
    <location>
        <begin position="1"/>
        <end position="36"/>
    </location>
</feature>
<evidence type="ECO:0000313" key="4">
    <source>
        <dbReference type="WBParaSite" id="NBR_0001751901-mRNA-1"/>
    </source>
</evidence>
<evidence type="ECO:0000313" key="2">
    <source>
        <dbReference type="EMBL" id="VDL81177.1"/>
    </source>
</evidence>
<gene>
    <name evidence="2" type="ORF">NBR_LOCUS17520</name>
</gene>
<dbReference type="AlphaFoldDB" id="A0A0N4YKF5"/>
<name>A0A0N4YKF5_NIPBR</name>
<reference evidence="2 3" key="2">
    <citation type="submission" date="2018-11" db="EMBL/GenBank/DDBJ databases">
        <authorList>
            <consortium name="Pathogen Informatics"/>
        </authorList>
    </citation>
    <scope>NUCLEOTIDE SEQUENCE [LARGE SCALE GENOMIC DNA]</scope>
</reference>
<proteinExistence type="predicted"/>
<keyword evidence="3" id="KW-1185">Reference proteome</keyword>
<feature type="compositionally biased region" description="Polar residues" evidence="1">
    <location>
        <begin position="16"/>
        <end position="27"/>
    </location>
</feature>
<sequence>MGPPTTRSQARKSESWVVNTQLSNSQKTEPEAGDTGSVVGREVDITLDSLSSLLHDVEDSAAVHGREVKSLRDAAVASLETIRHETQTTYDRLAQEIRDNNLSLLTDLNASFEAVDAHIRALPTVATLVPDSGTPRIPSFSGVGDLVTFSGWLRRFEDVARMRTPPLTDEQKANLLVAYLEGVAREKIEELSVEDRKSYQAIVSHLCASFEGPHQRDLARQALTSCRQEPAEAPTVFANRLLSIVQAATAGLDVAAQKDRMLEEFTSRLRPDIRYFVKLERPTSFEQAIIRAQAVKQLLAEATADRLMYPSGRPAGADVSALSTIP</sequence>
<evidence type="ECO:0000313" key="3">
    <source>
        <dbReference type="Proteomes" id="UP000271162"/>
    </source>
</evidence>
<dbReference type="OMA" id="HLCASFE"/>
<protein>
    <submittedName>
        <fullName evidence="4">Retrotransposon gag domain-containing protein</fullName>
    </submittedName>
</protein>
<evidence type="ECO:0000256" key="1">
    <source>
        <dbReference type="SAM" id="MobiDB-lite"/>
    </source>
</evidence>
<dbReference type="WBParaSite" id="NBR_0001751901-mRNA-1">
    <property type="protein sequence ID" value="NBR_0001751901-mRNA-1"/>
    <property type="gene ID" value="NBR_0001751901"/>
</dbReference>
<reference evidence="4" key="1">
    <citation type="submission" date="2017-02" db="UniProtKB">
        <authorList>
            <consortium name="WormBaseParasite"/>
        </authorList>
    </citation>
    <scope>IDENTIFICATION</scope>
</reference>